<dbReference type="Pfam" id="PF00150">
    <property type="entry name" value="Cellulase"/>
    <property type="match status" value="1"/>
</dbReference>
<evidence type="ECO:0000259" key="5">
    <source>
        <dbReference type="Pfam" id="PF02018"/>
    </source>
</evidence>
<feature type="domain" description="Glycoside hydrolase family 5" evidence="4">
    <location>
        <begin position="44"/>
        <end position="271"/>
    </location>
</feature>
<comment type="similarity">
    <text evidence="3">Belongs to the glycosyl hydrolase 5 (cellulase A) family.</text>
</comment>
<sequence>MKTPAKTPATAAVRETPSLATRLDAVTVAKTINYYPSNAGWSAMWTSFDAARIEADLAKAKALGAGTVRVIVFPTAFGYPTPKADYAAKLAKFVSIAAGQGLTVKFTLFDWWTGYTDATGSAKWAKAVLTPYADDPRVLSVEVQNEFDPTDAKAVAWVKQIVPSIRAAVPTMPLTLSVSGTTGSSGLTRIRTALAATPLDYLDFHFYGNSERALTEIKKAQEAAAPFPIVIGETGLSTAAGTEGEQAAYLARVFQAARTAGVGSVAPWTLTDFSTGAIPANSAVSKIPAQYKYGLYRADGAAKAAAAVVQTYWSGQPLTNTLLDLGFEATPGNSPWRPYLASEGAAVRSSDAAHTGSWSAKFSGTTRADGGLPSIRIAPVAPVRPGQTWRAEAWAKGQNATGTSEIALSWFDANDRWLGQTSSKRVAAGTTGWTKLTVTATAPAGAASVQLHLKSGDNRGSVWFDDVTLS</sequence>
<evidence type="ECO:0000313" key="6">
    <source>
        <dbReference type="EMBL" id="BCJ42092.1"/>
    </source>
</evidence>
<dbReference type="Proteomes" id="UP000676967">
    <property type="component" value="Chromosome"/>
</dbReference>
<protein>
    <recommendedName>
        <fullName evidence="8">Cellulase (Glycosyl hydrolase family 5)</fullName>
    </recommendedName>
</protein>
<dbReference type="InterPro" id="IPR001547">
    <property type="entry name" value="Glyco_hydro_5"/>
</dbReference>
<dbReference type="EMBL" id="AP023356">
    <property type="protein sequence ID" value="BCJ42092.1"/>
    <property type="molecule type" value="Genomic_DNA"/>
</dbReference>
<organism evidence="6 7">
    <name type="scientific">Actinoplanes ianthinogenes</name>
    <dbReference type="NCBI Taxonomy" id="122358"/>
    <lineage>
        <taxon>Bacteria</taxon>
        <taxon>Bacillati</taxon>
        <taxon>Actinomycetota</taxon>
        <taxon>Actinomycetes</taxon>
        <taxon>Micromonosporales</taxon>
        <taxon>Micromonosporaceae</taxon>
        <taxon>Actinoplanes</taxon>
    </lineage>
</organism>
<dbReference type="SUPFAM" id="SSF51445">
    <property type="entry name" value="(Trans)glycosidases"/>
    <property type="match status" value="1"/>
</dbReference>
<keyword evidence="2 3" id="KW-0326">Glycosidase</keyword>
<dbReference type="InterPro" id="IPR008979">
    <property type="entry name" value="Galactose-bd-like_sf"/>
</dbReference>
<name>A0ABM7LS51_9ACTN</name>
<keyword evidence="1 3" id="KW-0378">Hydrolase</keyword>
<reference evidence="6 7" key="1">
    <citation type="submission" date="2020-08" db="EMBL/GenBank/DDBJ databases">
        <title>Whole genome shotgun sequence of Actinoplanes ianthinogenes NBRC 13996.</title>
        <authorList>
            <person name="Komaki H."/>
            <person name="Tamura T."/>
        </authorList>
    </citation>
    <scope>NUCLEOTIDE SEQUENCE [LARGE SCALE GENOMIC DNA]</scope>
    <source>
        <strain evidence="6 7">NBRC 13996</strain>
    </source>
</reference>
<evidence type="ECO:0000256" key="3">
    <source>
        <dbReference type="RuleBase" id="RU361153"/>
    </source>
</evidence>
<dbReference type="RefSeq" id="WP_229830940.1">
    <property type="nucleotide sequence ID" value="NZ_AP023356.1"/>
</dbReference>
<dbReference type="InterPro" id="IPR003305">
    <property type="entry name" value="CenC_carb-bd"/>
</dbReference>
<evidence type="ECO:0000256" key="1">
    <source>
        <dbReference type="ARBA" id="ARBA00022801"/>
    </source>
</evidence>
<gene>
    <name evidence="6" type="ORF">Aiant_27490</name>
</gene>
<dbReference type="InterPro" id="IPR017853">
    <property type="entry name" value="GH"/>
</dbReference>
<proteinExistence type="inferred from homology"/>
<evidence type="ECO:0008006" key="8">
    <source>
        <dbReference type="Google" id="ProtNLM"/>
    </source>
</evidence>
<evidence type="ECO:0000256" key="2">
    <source>
        <dbReference type="ARBA" id="ARBA00023295"/>
    </source>
</evidence>
<dbReference type="Gene3D" id="3.20.20.80">
    <property type="entry name" value="Glycosidases"/>
    <property type="match status" value="1"/>
</dbReference>
<dbReference type="Pfam" id="PF02018">
    <property type="entry name" value="CBM_4_9"/>
    <property type="match status" value="1"/>
</dbReference>
<accession>A0ABM7LS51</accession>
<keyword evidence="7" id="KW-1185">Reference proteome</keyword>
<evidence type="ECO:0000259" key="4">
    <source>
        <dbReference type="Pfam" id="PF00150"/>
    </source>
</evidence>
<dbReference type="Gene3D" id="2.60.120.260">
    <property type="entry name" value="Galactose-binding domain-like"/>
    <property type="match status" value="1"/>
</dbReference>
<dbReference type="SUPFAM" id="SSF49785">
    <property type="entry name" value="Galactose-binding domain-like"/>
    <property type="match status" value="1"/>
</dbReference>
<evidence type="ECO:0000313" key="7">
    <source>
        <dbReference type="Proteomes" id="UP000676967"/>
    </source>
</evidence>
<feature type="domain" description="CBM-cenC" evidence="5">
    <location>
        <begin position="324"/>
        <end position="458"/>
    </location>
</feature>